<dbReference type="SUPFAM" id="SSF52540">
    <property type="entry name" value="P-loop containing nucleoside triphosphate hydrolases"/>
    <property type="match status" value="1"/>
</dbReference>
<evidence type="ECO:0000313" key="1">
    <source>
        <dbReference type="EMBL" id="BBO77202.1"/>
    </source>
</evidence>
<protein>
    <submittedName>
        <fullName evidence="1">Shikimate kinase</fullName>
    </submittedName>
</protein>
<dbReference type="Gene3D" id="3.40.50.300">
    <property type="entry name" value="P-loop containing nucleotide triphosphate hydrolases"/>
    <property type="match status" value="1"/>
</dbReference>
<keyword evidence="1" id="KW-0418">Kinase</keyword>
<organism evidence="1 2">
    <name type="scientific">Desulfosarcina widdelii</name>
    <dbReference type="NCBI Taxonomy" id="947919"/>
    <lineage>
        <taxon>Bacteria</taxon>
        <taxon>Pseudomonadati</taxon>
        <taxon>Thermodesulfobacteriota</taxon>
        <taxon>Desulfobacteria</taxon>
        <taxon>Desulfobacterales</taxon>
        <taxon>Desulfosarcinaceae</taxon>
        <taxon>Desulfosarcina</taxon>
    </lineage>
</organism>
<name>A0A5K7Z5C3_9BACT</name>
<dbReference type="AlphaFoldDB" id="A0A5K7Z5C3"/>
<dbReference type="EMBL" id="AP021875">
    <property type="protein sequence ID" value="BBO77202.1"/>
    <property type="molecule type" value="Genomic_DNA"/>
</dbReference>
<reference evidence="1 2" key="1">
    <citation type="submission" date="2019-11" db="EMBL/GenBank/DDBJ databases">
        <title>Comparative genomics of hydrocarbon-degrading Desulfosarcina strains.</title>
        <authorList>
            <person name="Watanabe M."/>
            <person name="Kojima H."/>
            <person name="Fukui M."/>
        </authorList>
    </citation>
    <scope>NUCLEOTIDE SEQUENCE [LARGE SCALE GENOMIC DNA]</scope>
    <source>
        <strain evidence="1 2">PP31</strain>
    </source>
</reference>
<keyword evidence="1" id="KW-0808">Transferase</keyword>
<dbReference type="RefSeq" id="WP_155305969.1">
    <property type="nucleotide sequence ID" value="NZ_AP021875.1"/>
</dbReference>
<dbReference type="GO" id="GO:0016301">
    <property type="term" value="F:kinase activity"/>
    <property type="evidence" value="ECO:0007669"/>
    <property type="project" value="UniProtKB-KW"/>
</dbReference>
<accession>A0A5K7Z5C3</accession>
<keyword evidence="2" id="KW-1185">Reference proteome</keyword>
<dbReference type="OrthoDB" id="531205at2"/>
<sequence length="167" mass="18846">MPRAIIVCGSPGSGKTTYGKRLAAASGAVFLDIDTATERLVRLSLRQSGGDPDDRDSTAFKQTYRDPIYEQLFDIACDNLPFNSVVITGPFTRELQDADWPRKVSRRLGVPAEIHYVFCRPEVRKKRLLARANARDRSKLENWNSYLKYYADEAPPCFDHVFVEGDG</sequence>
<dbReference type="Proteomes" id="UP000427769">
    <property type="component" value="Chromosome"/>
</dbReference>
<proteinExistence type="predicted"/>
<dbReference type="Pfam" id="PF13671">
    <property type="entry name" value="AAA_33"/>
    <property type="match status" value="1"/>
</dbReference>
<evidence type="ECO:0000313" key="2">
    <source>
        <dbReference type="Proteomes" id="UP000427769"/>
    </source>
</evidence>
<dbReference type="KEGG" id="dwd:DSCW_46190"/>
<dbReference type="InterPro" id="IPR027417">
    <property type="entry name" value="P-loop_NTPase"/>
</dbReference>
<gene>
    <name evidence="1" type="ORF">DSCW_46190</name>
</gene>